<keyword evidence="2" id="KW-1185">Reference proteome</keyword>
<gene>
    <name evidence="1" type="ORF">Bfra_011828</name>
</gene>
<proteinExistence type="predicted"/>
<dbReference type="GeneID" id="59265846"/>
<organism evidence="1 2">
    <name type="scientific">Botrytis fragariae</name>
    <dbReference type="NCBI Taxonomy" id="1964551"/>
    <lineage>
        <taxon>Eukaryota</taxon>
        <taxon>Fungi</taxon>
        <taxon>Dikarya</taxon>
        <taxon>Ascomycota</taxon>
        <taxon>Pezizomycotina</taxon>
        <taxon>Leotiomycetes</taxon>
        <taxon>Helotiales</taxon>
        <taxon>Sclerotiniaceae</taxon>
        <taxon>Botrytis</taxon>
    </lineage>
</organism>
<reference evidence="1 2" key="1">
    <citation type="journal article" date="2020" name="Phytopathology">
        <title>A high-quality genome resource of Botrytis fragariae, a new and rapidly spreading fungal pathogen causing strawberry gray mold in the U.S.A.</title>
        <authorList>
            <person name="Wu Y."/>
            <person name="Saski C.A."/>
            <person name="Schnabel G."/>
            <person name="Xiao S."/>
            <person name="Hu M."/>
        </authorList>
    </citation>
    <scope>NUCLEOTIDE SEQUENCE [LARGE SCALE GENOMIC DNA]</scope>
    <source>
        <strain evidence="1 2">BVB16</strain>
    </source>
</reference>
<protein>
    <submittedName>
        <fullName evidence="1">Uncharacterized protein</fullName>
    </submittedName>
</protein>
<comment type="caution">
    <text evidence="1">The sequence shown here is derived from an EMBL/GenBank/DDBJ whole genome shotgun (WGS) entry which is preliminary data.</text>
</comment>
<accession>A0A8H6EE81</accession>
<name>A0A8H6EE81_9HELO</name>
<dbReference type="RefSeq" id="XP_037187812.1">
    <property type="nucleotide sequence ID" value="XM_037342154.1"/>
</dbReference>
<evidence type="ECO:0000313" key="2">
    <source>
        <dbReference type="Proteomes" id="UP000531561"/>
    </source>
</evidence>
<evidence type="ECO:0000313" key="1">
    <source>
        <dbReference type="EMBL" id="KAF5868863.1"/>
    </source>
</evidence>
<dbReference type="AlphaFoldDB" id="A0A8H6EE81"/>
<sequence length="148" mass="16785">MTSATEYVHGLLNNWARTVVLNDPSPDEDSFGASLGFMRAEYEKDEIAKTGRGFGNAQNRDGGRIFRRSWAAGILQNTSRAAHNMFRGDIEDAVAFHHQASAKQKNFIHDNSVCIPELLQLCSFITDKPYIEELRGLSEQRQWRQINL</sequence>
<dbReference type="EMBL" id="JABFCT010000019">
    <property type="protein sequence ID" value="KAF5868863.1"/>
    <property type="molecule type" value="Genomic_DNA"/>
</dbReference>
<dbReference type="Proteomes" id="UP000531561">
    <property type="component" value="Unassembled WGS sequence"/>
</dbReference>
<dbReference type="OrthoDB" id="3529755at2759"/>